<evidence type="ECO:0000256" key="12">
    <source>
        <dbReference type="ARBA" id="ARBA00023033"/>
    </source>
</evidence>
<dbReference type="InterPro" id="IPR017972">
    <property type="entry name" value="Cyt_P450_CS"/>
</dbReference>
<evidence type="ECO:0000256" key="3">
    <source>
        <dbReference type="ARBA" id="ARBA00004174"/>
    </source>
</evidence>
<dbReference type="Gene3D" id="1.10.630.10">
    <property type="entry name" value="Cytochrome P450"/>
    <property type="match status" value="1"/>
</dbReference>
<dbReference type="InterPro" id="IPR002401">
    <property type="entry name" value="Cyt_P450_E_grp-I"/>
</dbReference>
<keyword evidence="10 15" id="KW-0560">Oxidoreductase</keyword>
<evidence type="ECO:0000313" key="16">
    <source>
        <dbReference type="EMBL" id="AKH03512.1"/>
    </source>
</evidence>
<evidence type="ECO:0000256" key="8">
    <source>
        <dbReference type="ARBA" id="ARBA00022824"/>
    </source>
</evidence>
<dbReference type="PRINTS" id="PR00385">
    <property type="entry name" value="P450"/>
</dbReference>
<proteinExistence type="evidence at transcript level"/>
<name>A0A0F7DGY0_PARNA</name>
<protein>
    <submittedName>
        <fullName evidence="16">Cytochrome P450 3075B1</fullName>
    </submittedName>
</protein>
<dbReference type="EMBL" id="KP899580">
    <property type="protein sequence ID" value="AKH03512.1"/>
    <property type="molecule type" value="mRNA"/>
</dbReference>
<evidence type="ECO:0000256" key="1">
    <source>
        <dbReference type="ARBA" id="ARBA00001971"/>
    </source>
</evidence>
<dbReference type="GO" id="GO:0006082">
    <property type="term" value="P:organic acid metabolic process"/>
    <property type="evidence" value="ECO:0007669"/>
    <property type="project" value="TreeGrafter"/>
</dbReference>
<dbReference type="PANTHER" id="PTHR24300">
    <property type="entry name" value="CYTOCHROME P450 508A4-RELATED"/>
    <property type="match status" value="1"/>
</dbReference>
<keyword evidence="8" id="KW-0256">Endoplasmic reticulum</keyword>
<dbReference type="GO" id="GO:0005506">
    <property type="term" value="F:iron ion binding"/>
    <property type="evidence" value="ECO:0007669"/>
    <property type="project" value="InterPro"/>
</dbReference>
<organism evidence="16">
    <name type="scientific">Paracyclopina nana</name>
    <name type="common">Marine copepod</name>
    <dbReference type="NCBI Taxonomy" id="565004"/>
    <lineage>
        <taxon>Eukaryota</taxon>
        <taxon>Metazoa</taxon>
        <taxon>Ecdysozoa</taxon>
        <taxon>Arthropoda</taxon>
        <taxon>Crustacea</taxon>
        <taxon>Multicrustacea</taxon>
        <taxon>Hexanauplia</taxon>
        <taxon>Copepoda</taxon>
        <taxon>Cyclopoida</taxon>
        <taxon>Cyclopettidae</taxon>
        <taxon>Paracyclopina</taxon>
    </lineage>
</organism>
<evidence type="ECO:0000256" key="4">
    <source>
        <dbReference type="ARBA" id="ARBA00004406"/>
    </source>
</evidence>
<dbReference type="GO" id="GO:0020037">
    <property type="term" value="F:heme binding"/>
    <property type="evidence" value="ECO:0007669"/>
    <property type="project" value="InterPro"/>
</dbReference>
<comment type="cofactor">
    <cofactor evidence="1 14">
        <name>heme</name>
        <dbReference type="ChEBI" id="CHEBI:30413"/>
    </cofactor>
</comment>
<dbReference type="SUPFAM" id="SSF48264">
    <property type="entry name" value="Cytochrome P450"/>
    <property type="match status" value="1"/>
</dbReference>
<dbReference type="AlphaFoldDB" id="A0A0F7DGY0"/>
<evidence type="ECO:0000256" key="15">
    <source>
        <dbReference type="RuleBase" id="RU000461"/>
    </source>
</evidence>
<evidence type="ECO:0000256" key="11">
    <source>
        <dbReference type="ARBA" id="ARBA00023004"/>
    </source>
</evidence>
<keyword evidence="9" id="KW-0492">Microsome</keyword>
<dbReference type="GO" id="GO:0016712">
    <property type="term" value="F:oxidoreductase activity, acting on paired donors, with incorporation or reduction of molecular oxygen, reduced flavin or flavoprotein as one donor, and incorporation of one atom of oxygen"/>
    <property type="evidence" value="ECO:0007669"/>
    <property type="project" value="TreeGrafter"/>
</dbReference>
<dbReference type="InterPro" id="IPR050182">
    <property type="entry name" value="Cytochrome_P450_fam2"/>
</dbReference>
<keyword evidence="12 15" id="KW-0503">Monooxygenase</keyword>
<evidence type="ECO:0000256" key="13">
    <source>
        <dbReference type="ARBA" id="ARBA00023136"/>
    </source>
</evidence>
<evidence type="ECO:0000256" key="14">
    <source>
        <dbReference type="PIRSR" id="PIRSR602401-1"/>
    </source>
</evidence>
<comment type="function">
    <text evidence="2">May be involved in the metabolism of insect hormones and in the breakdown of synthetic insecticides.</text>
</comment>
<evidence type="ECO:0000256" key="7">
    <source>
        <dbReference type="ARBA" id="ARBA00022723"/>
    </source>
</evidence>
<evidence type="ECO:0000256" key="9">
    <source>
        <dbReference type="ARBA" id="ARBA00022848"/>
    </source>
</evidence>
<dbReference type="PRINTS" id="PR00463">
    <property type="entry name" value="EP450I"/>
</dbReference>
<keyword evidence="7 14" id="KW-0479">Metal-binding</keyword>
<dbReference type="FunFam" id="1.10.630.10:FF:000238">
    <property type="entry name" value="Cytochrome P450 2A6"/>
    <property type="match status" value="1"/>
</dbReference>
<keyword evidence="11 14" id="KW-0408">Iron</keyword>
<dbReference type="GO" id="GO:0006805">
    <property type="term" value="P:xenobiotic metabolic process"/>
    <property type="evidence" value="ECO:0007669"/>
    <property type="project" value="TreeGrafter"/>
</dbReference>
<dbReference type="PANTHER" id="PTHR24300:SF375">
    <property type="entry name" value="CYTOCHROME P450 FAMILY"/>
    <property type="match status" value="1"/>
</dbReference>
<keyword evidence="6 14" id="KW-0349">Heme</keyword>
<feature type="binding site" description="axial binding residue" evidence="14">
    <location>
        <position position="286"/>
    </location>
    <ligand>
        <name>heme</name>
        <dbReference type="ChEBI" id="CHEBI:30413"/>
    </ligand>
    <ligandPart>
        <name>Fe</name>
        <dbReference type="ChEBI" id="CHEBI:18248"/>
    </ligandPart>
</feature>
<dbReference type="Pfam" id="PF00067">
    <property type="entry name" value="p450"/>
    <property type="match status" value="1"/>
</dbReference>
<evidence type="ECO:0000256" key="2">
    <source>
        <dbReference type="ARBA" id="ARBA00003690"/>
    </source>
</evidence>
<comment type="similarity">
    <text evidence="5 15">Belongs to the cytochrome P450 family.</text>
</comment>
<dbReference type="InterPro" id="IPR001128">
    <property type="entry name" value="Cyt_P450"/>
</dbReference>
<evidence type="ECO:0000256" key="6">
    <source>
        <dbReference type="ARBA" id="ARBA00022617"/>
    </source>
</evidence>
<dbReference type="InterPro" id="IPR036396">
    <property type="entry name" value="Cyt_P450_sf"/>
</dbReference>
<keyword evidence="13" id="KW-0472">Membrane</keyword>
<gene>
    <name evidence="16" type="primary">CYP3075B1</name>
</gene>
<comment type="subcellular location">
    <subcellularLocation>
        <location evidence="4">Endoplasmic reticulum membrane</location>
        <topology evidence="4">Peripheral membrane protein</topology>
    </subcellularLocation>
    <subcellularLocation>
        <location evidence="3">Microsome membrane</location>
        <topology evidence="3">Peripheral membrane protein</topology>
    </subcellularLocation>
</comment>
<evidence type="ECO:0000256" key="10">
    <source>
        <dbReference type="ARBA" id="ARBA00023002"/>
    </source>
</evidence>
<reference evidence="16" key="1">
    <citation type="journal article" date="2015" name="Environ. Sci. Technol.">
        <title>Identification of the Full 46 Cytochrome P450 (CYP) Complement and Modulation of CYP Expression in Response to Water-Accommodated Fractions of Crude Oil in the Cyclopoid Copepod Paracyclopina nana.</title>
        <authorList>
            <person name="Han J."/>
            <person name="Won E.J."/>
            <person name="Kim H.S."/>
            <person name="Nelson D.R."/>
            <person name="Lee S.J."/>
            <person name="Park H.G."/>
            <person name="Lee J.S."/>
        </authorList>
    </citation>
    <scope>NUCLEOTIDE SEQUENCE</scope>
</reference>
<dbReference type="PROSITE" id="PS00086">
    <property type="entry name" value="CYTOCHROME_P450"/>
    <property type="match status" value="1"/>
</dbReference>
<sequence>MKDLGKPINLNLKMNLAIVNALWYILVGENFELEDEKLQAIVAQFDQILRQESRPSFLDKLLMMIHPKLTKLFNSEWHSARKLFDDLIDLIKPRLDQHKAHRDPHQPRDFMDAFLAEIERTEDRQSSFYGKRGEESMIATMIDLFLAGAETTTSSLLWAILCLLHYPDVQERVQAELDQVVGPDRKVSLEDRPNLPFTNAVLMEAMRIATITPMALPHSVAQDMEFGGYRIPKNAIIFPNILQVHYDPNYWDNPDEFMPSRFYDKDSNTFKPNDHLIPFSVGRRLCLGQTLAEKEYFLFFCGLLQKFNFKFAPGKTLPGIGKDAGAKIGILRGVPLHEVVLSSRDRHHIRPNN</sequence>
<accession>A0A0F7DGY0</accession>
<dbReference type="GO" id="GO:0005789">
    <property type="term" value="C:endoplasmic reticulum membrane"/>
    <property type="evidence" value="ECO:0007669"/>
    <property type="project" value="UniProtKB-SubCell"/>
</dbReference>
<evidence type="ECO:0000256" key="5">
    <source>
        <dbReference type="ARBA" id="ARBA00010617"/>
    </source>
</evidence>